<comment type="caution">
    <text evidence="11">The sequence shown here is derived from an EMBL/GenBank/DDBJ whole genome shotgun (WGS) entry which is preliminary data.</text>
</comment>
<gene>
    <name evidence="11" type="ORF">G7Y89_g4851</name>
</gene>
<proteinExistence type="inferred from homology"/>
<evidence type="ECO:0000256" key="6">
    <source>
        <dbReference type="ARBA" id="ARBA00022801"/>
    </source>
</evidence>
<evidence type="ECO:0000313" key="12">
    <source>
        <dbReference type="Proteomes" id="UP000566819"/>
    </source>
</evidence>
<dbReference type="Pfam" id="PF09296">
    <property type="entry name" value="NUDIX-like"/>
    <property type="match status" value="1"/>
</dbReference>
<dbReference type="PANTHER" id="PTHR42904:SF6">
    <property type="entry name" value="NAD-CAPPED RNA HYDROLASE NUDT12"/>
    <property type="match status" value="1"/>
</dbReference>
<evidence type="ECO:0000256" key="1">
    <source>
        <dbReference type="ARBA" id="ARBA00001946"/>
    </source>
</evidence>
<keyword evidence="12" id="KW-1185">Reference proteome</keyword>
<evidence type="ECO:0000256" key="7">
    <source>
        <dbReference type="ARBA" id="ARBA00022842"/>
    </source>
</evidence>
<dbReference type="Pfam" id="PF00293">
    <property type="entry name" value="NUDIX"/>
    <property type="match status" value="1"/>
</dbReference>
<dbReference type="GO" id="GO:0006742">
    <property type="term" value="P:NADP+ catabolic process"/>
    <property type="evidence" value="ECO:0007669"/>
    <property type="project" value="TreeGrafter"/>
</dbReference>
<comment type="catalytic activity">
    <reaction evidence="9">
        <text>a 5'-end NAD(+)-phospho-ribonucleoside in mRNA + H2O = a 5'-end phospho-adenosine-phospho-ribonucleoside in mRNA + beta-nicotinamide D-ribonucleotide + 2 H(+)</text>
        <dbReference type="Rhea" id="RHEA:60876"/>
        <dbReference type="Rhea" id="RHEA-COMP:15698"/>
        <dbReference type="Rhea" id="RHEA-COMP:15719"/>
        <dbReference type="ChEBI" id="CHEBI:14649"/>
        <dbReference type="ChEBI" id="CHEBI:15377"/>
        <dbReference type="ChEBI" id="CHEBI:15378"/>
        <dbReference type="ChEBI" id="CHEBI:144029"/>
        <dbReference type="ChEBI" id="CHEBI:144051"/>
    </reaction>
    <physiologicalReaction direction="left-to-right" evidence="9">
        <dbReference type="Rhea" id="RHEA:60877"/>
    </physiologicalReaction>
</comment>
<dbReference type="FunFam" id="3.90.79.10:FF:000042">
    <property type="entry name" value="Probable NADH pyrophosphatase"/>
    <property type="match status" value="1"/>
</dbReference>
<evidence type="ECO:0000256" key="8">
    <source>
        <dbReference type="ARBA" id="ARBA00023027"/>
    </source>
</evidence>
<dbReference type="GO" id="GO:0019677">
    <property type="term" value="P:NAD+ catabolic process"/>
    <property type="evidence" value="ECO:0007669"/>
    <property type="project" value="TreeGrafter"/>
</dbReference>
<feature type="domain" description="Nudix hydrolase" evidence="10">
    <location>
        <begin position="610"/>
        <end position="738"/>
    </location>
</feature>
<dbReference type="Pfam" id="PF20150">
    <property type="entry name" value="2EXR"/>
    <property type="match status" value="1"/>
</dbReference>
<reference evidence="11 12" key="1">
    <citation type="submission" date="2020-03" db="EMBL/GenBank/DDBJ databases">
        <title>Draft Genome Sequence of Cudoniella acicularis.</title>
        <authorList>
            <person name="Buettner E."/>
            <person name="Kellner H."/>
        </authorList>
    </citation>
    <scope>NUCLEOTIDE SEQUENCE [LARGE SCALE GENOMIC DNA]</scope>
    <source>
        <strain evidence="11 12">DSM 108380</strain>
    </source>
</reference>
<comment type="cofactor">
    <cofactor evidence="1">
        <name>Mg(2+)</name>
        <dbReference type="ChEBI" id="CHEBI:18420"/>
    </cofactor>
</comment>
<organism evidence="11 12">
    <name type="scientific">Cudoniella acicularis</name>
    <dbReference type="NCBI Taxonomy" id="354080"/>
    <lineage>
        <taxon>Eukaryota</taxon>
        <taxon>Fungi</taxon>
        <taxon>Dikarya</taxon>
        <taxon>Ascomycota</taxon>
        <taxon>Pezizomycotina</taxon>
        <taxon>Leotiomycetes</taxon>
        <taxon>Helotiales</taxon>
        <taxon>Tricladiaceae</taxon>
        <taxon>Cudoniella</taxon>
    </lineage>
</organism>
<dbReference type="Proteomes" id="UP000566819">
    <property type="component" value="Unassembled WGS sequence"/>
</dbReference>
<dbReference type="PROSITE" id="PS51462">
    <property type="entry name" value="NUDIX"/>
    <property type="match status" value="1"/>
</dbReference>
<evidence type="ECO:0000256" key="5">
    <source>
        <dbReference type="ARBA" id="ARBA00022723"/>
    </source>
</evidence>
<dbReference type="GO" id="GO:0005829">
    <property type="term" value="C:cytosol"/>
    <property type="evidence" value="ECO:0007669"/>
    <property type="project" value="TreeGrafter"/>
</dbReference>
<dbReference type="Gene3D" id="3.90.79.10">
    <property type="entry name" value="Nucleoside Triphosphate Pyrophosphohydrolase"/>
    <property type="match status" value="1"/>
</dbReference>
<evidence type="ECO:0000256" key="3">
    <source>
        <dbReference type="ARBA" id="ARBA00009595"/>
    </source>
</evidence>
<dbReference type="PROSITE" id="PS00893">
    <property type="entry name" value="NUDIX_BOX"/>
    <property type="match status" value="1"/>
</dbReference>
<evidence type="ECO:0000259" key="10">
    <source>
        <dbReference type="PROSITE" id="PS51462"/>
    </source>
</evidence>
<keyword evidence="8" id="KW-0520">NAD</keyword>
<dbReference type="GO" id="GO:0005777">
    <property type="term" value="C:peroxisome"/>
    <property type="evidence" value="ECO:0007669"/>
    <property type="project" value="TreeGrafter"/>
</dbReference>
<dbReference type="InterPro" id="IPR050241">
    <property type="entry name" value="NAD-cap_RNA_hydrolase_NudC"/>
</dbReference>
<dbReference type="AlphaFoldDB" id="A0A8H4RQU4"/>
<dbReference type="PANTHER" id="PTHR42904">
    <property type="entry name" value="NUDIX HYDROLASE, NUDC SUBFAMILY"/>
    <property type="match status" value="1"/>
</dbReference>
<evidence type="ECO:0000256" key="4">
    <source>
        <dbReference type="ARBA" id="ARBA00012381"/>
    </source>
</evidence>
<keyword evidence="7" id="KW-0460">Magnesium</keyword>
<dbReference type="EC" id="3.6.1.22" evidence="4"/>
<keyword evidence="5" id="KW-0479">Metal-binding</keyword>
<evidence type="ECO:0000256" key="2">
    <source>
        <dbReference type="ARBA" id="ARBA00001947"/>
    </source>
</evidence>
<dbReference type="InterPro" id="IPR045518">
    <property type="entry name" value="2EXR"/>
</dbReference>
<dbReference type="GO" id="GO:0035529">
    <property type="term" value="F:NADH pyrophosphatase activity"/>
    <property type="evidence" value="ECO:0007669"/>
    <property type="project" value="TreeGrafter"/>
</dbReference>
<comment type="similarity">
    <text evidence="3">Belongs to the Nudix hydrolase family. NudC subfamily.</text>
</comment>
<dbReference type="Gene3D" id="3.90.79.20">
    <property type="match status" value="1"/>
</dbReference>
<dbReference type="InterPro" id="IPR049734">
    <property type="entry name" value="NudC-like_C"/>
</dbReference>
<keyword evidence="6" id="KW-0378">Hydrolase</keyword>
<dbReference type="OrthoDB" id="10249612at2759"/>
<name>A0A8H4RQU4_9HELO</name>
<accession>A0A8H4RQU4</accession>
<dbReference type="CDD" id="cd03429">
    <property type="entry name" value="NUDIX_NADH_pyrophosphatase_Nudt13"/>
    <property type="match status" value="1"/>
</dbReference>
<dbReference type="InterPro" id="IPR015797">
    <property type="entry name" value="NUDIX_hydrolase-like_dom_sf"/>
</dbReference>
<dbReference type="SUPFAM" id="SSF55811">
    <property type="entry name" value="Nudix"/>
    <property type="match status" value="1"/>
</dbReference>
<comment type="cofactor">
    <cofactor evidence="2">
        <name>Zn(2+)</name>
        <dbReference type="ChEBI" id="CHEBI:29105"/>
    </cofactor>
</comment>
<dbReference type="GO" id="GO:0046872">
    <property type="term" value="F:metal ion binding"/>
    <property type="evidence" value="ECO:0007669"/>
    <property type="project" value="UniProtKB-KW"/>
</dbReference>
<protein>
    <recommendedName>
        <fullName evidence="4">NAD(+) diphosphatase</fullName>
        <ecNumber evidence="4">3.6.1.22</ecNumber>
    </recommendedName>
</protein>
<dbReference type="InterPro" id="IPR000086">
    <property type="entry name" value="NUDIX_hydrolase_dom"/>
</dbReference>
<dbReference type="Pfam" id="PF09297">
    <property type="entry name" value="Zn_ribbon_NUD"/>
    <property type="match status" value="1"/>
</dbReference>
<dbReference type="InterPro" id="IPR015376">
    <property type="entry name" value="Znr_NADH_PPase"/>
</dbReference>
<dbReference type="InterPro" id="IPR015375">
    <property type="entry name" value="NADH_PPase-like_N"/>
</dbReference>
<dbReference type="EMBL" id="JAAMPI010000274">
    <property type="protein sequence ID" value="KAF4633279.1"/>
    <property type="molecule type" value="Genomic_DNA"/>
</dbReference>
<dbReference type="InterPro" id="IPR020084">
    <property type="entry name" value="NUDIX_hydrolase_CS"/>
</dbReference>
<sequence length="791" mass="89724">MDAKRGKTIITDESKTIEAPNVQGLVQRIERMELKTEFKEIPEEKLQEIEDLLKMHAIPFCSPTTEFEILQMRKVSKTLEDFLPHLWKRLEEFTLFSKLPVELQDTIWELAHLDQRVISMDSLPKYDHALLPYIKACRRSYEVVQRNYDRIYIQTLWSDVKEPKSTIFINYKKDIILFQGISRYITELKSGAWQKHWGKIRFAAFEGLQRASRHSRAVNYFQRRRLHNTSEVFALCKSLEKVGFITTEKNYDSYVGITTRFIDLTKTAESEGPDFHFNKDWQEYVNKNKEKEHLSKVKIGEFVLESLPTLPTLLSDKIAVYREQCTLPHHYIASACAVDETRLTPGTENEDEAIMPPQPDLPDPAHPDVDSMLTRKFGREVANYFSGSPLNRVSFLRTDHGFISKALVHPSTSFLLFNDLAPLAKDPSQLAYANHEDVRELIGENPFEKTEEQLIKDYNSSITLPLVLFLGLDERKKEGFEHGIYTGKPYFAVDVTPKGSVEKQANNVLEAIKQKGLKFIEGRMHMTLNAPEAAIYAQARALLDWNARNPFCGGCGQPTLSVNAGTKRVCPPTDYASLPTDQGGATTGEATPRERAACVTRKGVSNLSFPRTDPTVIMAVVSHDAKRILLGRQKRWPPHWYSTLAGFCEPAESVEEAVRREVWEESGVHLGRVVIHSTQPWPYPANLMIGAIGQALPDGEKIHLEHDPELEDAKWFDIDEVKEGLRVGTSGLGEPAAEGYVEGNLRLPPQTAIANQLLRAVVGGFLEINETKQKYDLNESIFVSFEIAPLA</sequence>
<evidence type="ECO:0000313" key="11">
    <source>
        <dbReference type="EMBL" id="KAF4633279.1"/>
    </source>
</evidence>
<evidence type="ECO:0000256" key="9">
    <source>
        <dbReference type="ARBA" id="ARBA00023679"/>
    </source>
</evidence>